<dbReference type="SUPFAM" id="SSF49464">
    <property type="entry name" value="Carboxypeptidase regulatory domain-like"/>
    <property type="match status" value="1"/>
</dbReference>
<comment type="caution">
    <text evidence="1">The sequence shown here is derived from an EMBL/GenBank/DDBJ whole genome shotgun (WGS) entry which is preliminary data.</text>
</comment>
<evidence type="ECO:0000313" key="2">
    <source>
        <dbReference type="Proteomes" id="UP000034175"/>
    </source>
</evidence>
<sequence>MVSKVVYHSRVRILETALLAEELEVVRNLPFDQVGIEDGVPSGALKRTRTVKRNGVDFTLVTTVRNVDDPFDGTVTGTPRDYSPADYKLVEMSAICVDCAQQEPVILSTQVSPKGLEGATNNGALFIQVFDANGLPVQGASVHVTNTARTPFVIIEDTTDNDGMLRVVDTPTGTLSYHITVNKDGYSSDYTVSSTAQNPNPVRPPANVASQTITEISFSIDRLSNIELSTQNTNCAVLSDRQIAVWGNKKVGTEPDVYKYYRVITTGGGGTYSLSSIEEDTYNISASGTAYDIAGSIPMLPLVLLPNSSQNVSLILRPHTSNSLLVNVKDAGSGLPLSDVAVRLYKTGYDESLTTGLGYTRQTDWSGGGGQEMYADLTRYFDDSGTLDTDSPAGDIKLIRAAGKYLGSGWLESSTIDLGIGVDFRNIIPEPISQPASTTMLLQIAASNSSSPSLWEFVGPDGATSTYYTATNTIIWTGHNGKQFFRYRALLETEDDDVTPQLSELAITFTTSCTPPGQSFFYNLGSGTYNIEAVRSSYITSTGTVDVSGNNDTVINLSTVE</sequence>
<gene>
    <name evidence="1" type="ORF">UX39_C0022G0014</name>
</gene>
<name>A0A0G1R6H8_9BACT</name>
<reference evidence="1 2" key="1">
    <citation type="journal article" date="2015" name="Nature">
        <title>rRNA introns, odd ribosomes, and small enigmatic genomes across a large radiation of phyla.</title>
        <authorList>
            <person name="Brown C.T."/>
            <person name="Hug L.A."/>
            <person name="Thomas B.C."/>
            <person name="Sharon I."/>
            <person name="Castelle C.J."/>
            <person name="Singh A."/>
            <person name="Wilkins M.J."/>
            <person name="Williams K.H."/>
            <person name="Banfield J.F."/>
        </authorList>
    </citation>
    <scope>NUCLEOTIDE SEQUENCE [LARGE SCALE GENOMIC DNA]</scope>
</reference>
<evidence type="ECO:0000313" key="1">
    <source>
        <dbReference type="EMBL" id="KKU25693.1"/>
    </source>
</evidence>
<accession>A0A0G1R6H8</accession>
<organism evidence="1 2">
    <name type="scientific">Candidatus Magasanikbacteria bacterium GW2011_GWA2_46_17</name>
    <dbReference type="NCBI Taxonomy" id="1619042"/>
    <lineage>
        <taxon>Bacteria</taxon>
        <taxon>Candidatus Magasanikiibacteriota</taxon>
    </lineage>
</organism>
<dbReference type="Gene3D" id="2.60.40.1120">
    <property type="entry name" value="Carboxypeptidase-like, regulatory domain"/>
    <property type="match status" value="1"/>
</dbReference>
<proteinExistence type="predicted"/>
<dbReference type="Proteomes" id="UP000034175">
    <property type="component" value="Unassembled WGS sequence"/>
</dbReference>
<protein>
    <submittedName>
        <fullName evidence="1">Uncharacterized protein</fullName>
    </submittedName>
</protein>
<dbReference type="AlphaFoldDB" id="A0A0G1R6H8"/>
<dbReference type="InterPro" id="IPR008969">
    <property type="entry name" value="CarboxyPept-like_regulatory"/>
</dbReference>
<dbReference type="EMBL" id="LCMA01000022">
    <property type="protein sequence ID" value="KKU25693.1"/>
    <property type="molecule type" value="Genomic_DNA"/>
</dbReference>